<dbReference type="Proteomes" id="UP000193558">
    <property type="component" value="Unassembled WGS sequence"/>
</dbReference>
<organism evidence="2 3">
    <name type="scientific">Pantoea rwandensis</name>
    <dbReference type="NCBI Taxonomy" id="1076550"/>
    <lineage>
        <taxon>Bacteria</taxon>
        <taxon>Pseudomonadati</taxon>
        <taxon>Pseudomonadota</taxon>
        <taxon>Gammaproteobacteria</taxon>
        <taxon>Enterobacterales</taxon>
        <taxon>Erwiniaceae</taxon>
        <taxon>Pantoea</taxon>
    </lineage>
</organism>
<dbReference type="GO" id="GO:0000976">
    <property type="term" value="F:transcription cis-regulatory region binding"/>
    <property type="evidence" value="ECO:0007669"/>
    <property type="project" value="TreeGrafter"/>
</dbReference>
<proteinExistence type="predicted"/>
<protein>
    <recommendedName>
        <fullName evidence="1">Periplasmic binding protein domain-containing protein</fullName>
    </recommendedName>
</protein>
<dbReference type="GO" id="GO:0055085">
    <property type="term" value="P:transmembrane transport"/>
    <property type="evidence" value="ECO:0007669"/>
    <property type="project" value="UniProtKB-ARBA"/>
</dbReference>
<dbReference type="RefSeq" id="WP_084932311.1">
    <property type="nucleotide sequence ID" value="NZ_MLFR01000002.1"/>
</dbReference>
<name>A0A1X1D3K4_9GAMM</name>
<dbReference type="Pfam" id="PF13407">
    <property type="entry name" value="Peripla_BP_4"/>
    <property type="match status" value="1"/>
</dbReference>
<reference evidence="2 3" key="1">
    <citation type="journal article" date="2017" name="Antonie Van Leeuwenhoek">
        <title>Phylogenomic resolution of the bacterial genus Pantoea and its relationship with Erwinia and Tatumella.</title>
        <authorList>
            <person name="Palmer M."/>
            <person name="Steenkamp E.T."/>
            <person name="Coetzee M.P."/>
            <person name="Chan W.Y."/>
            <person name="van Zyl E."/>
            <person name="De Maayer P."/>
            <person name="Coutinho T.A."/>
            <person name="Blom J."/>
            <person name="Smits T.H."/>
            <person name="Duffy B."/>
            <person name="Venter S.N."/>
        </authorList>
    </citation>
    <scope>NUCLEOTIDE SEQUENCE [LARGE SCALE GENOMIC DNA]</scope>
    <source>
        <strain evidence="2 3">LMG 26275</strain>
    </source>
</reference>
<accession>A0A1X1D3K4</accession>
<dbReference type="AlphaFoldDB" id="A0A1X1D3K4"/>
<evidence type="ECO:0000259" key="1">
    <source>
        <dbReference type="Pfam" id="PF13407"/>
    </source>
</evidence>
<comment type="caution">
    <text evidence="2">The sequence shown here is derived from an EMBL/GenBank/DDBJ whole genome shotgun (WGS) entry which is preliminary data.</text>
</comment>
<dbReference type="InterPro" id="IPR028082">
    <property type="entry name" value="Peripla_BP_I"/>
</dbReference>
<dbReference type="Gene3D" id="3.40.50.2300">
    <property type="match status" value="2"/>
</dbReference>
<dbReference type="PANTHER" id="PTHR30146:SF152">
    <property type="entry name" value="TRANSCRIPTIONAL REGULATORY PROTEIN"/>
    <property type="match status" value="1"/>
</dbReference>
<feature type="domain" description="Periplasmic binding protein" evidence="1">
    <location>
        <begin position="72"/>
        <end position="318"/>
    </location>
</feature>
<dbReference type="InterPro" id="IPR025997">
    <property type="entry name" value="SBP_2_dom"/>
</dbReference>
<evidence type="ECO:0000313" key="3">
    <source>
        <dbReference type="Proteomes" id="UP000193558"/>
    </source>
</evidence>
<dbReference type="CDD" id="cd06307">
    <property type="entry name" value="PBP1_sugar_binding"/>
    <property type="match status" value="1"/>
</dbReference>
<dbReference type="PANTHER" id="PTHR30146">
    <property type="entry name" value="LACI-RELATED TRANSCRIPTIONAL REPRESSOR"/>
    <property type="match status" value="1"/>
</dbReference>
<dbReference type="GO" id="GO:0003700">
    <property type="term" value="F:DNA-binding transcription factor activity"/>
    <property type="evidence" value="ECO:0007669"/>
    <property type="project" value="TreeGrafter"/>
</dbReference>
<dbReference type="SUPFAM" id="SSF47413">
    <property type="entry name" value="lambda repressor-like DNA-binding domains"/>
    <property type="match status" value="1"/>
</dbReference>
<dbReference type="InterPro" id="IPR010982">
    <property type="entry name" value="Lambda_DNA-bd_dom_sf"/>
</dbReference>
<sequence length="344" mass="37417">MNRKPTMKELVDATQLSRATIDRVLNNRPGVNPKTIETVQRAYSSLLVEAAGLVQTPSVQSGSKFSVVVQAGDEYNASLKAAAKRIEAHIGLKGIALDICCCSDVNDDEVIRLLNIQAEHADGVAIVAKNTPAINAAVHKLKLRGKHIIALVSDLDPDVRDAYVGINNRAAGQAAGFILGRHLQYCTDASVAVIVGTLSYSCHDDREMGFRAQIRKTFPAVSVSEVISGNDNTQQTYDAAIQLLNTDKNIRAIYNVAGGNAGLAAALDEFKTEVRPILVTHEVNDVTEKLILDEKIDYIISQDMSQLLTETVEKLLKIKEGSHYGTHTFLPIEIITRFTLPTVM</sequence>
<dbReference type="Gene3D" id="1.10.260.40">
    <property type="entry name" value="lambda repressor-like DNA-binding domains"/>
    <property type="match status" value="1"/>
</dbReference>
<dbReference type="SUPFAM" id="SSF53822">
    <property type="entry name" value="Periplasmic binding protein-like I"/>
    <property type="match status" value="1"/>
</dbReference>
<dbReference type="OrthoDB" id="5756154at2"/>
<evidence type="ECO:0000313" key="2">
    <source>
        <dbReference type="EMBL" id="ORM71101.1"/>
    </source>
</evidence>
<dbReference type="EMBL" id="MLFR01000002">
    <property type="protein sequence ID" value="ORM71101.1"/>
    <property type="molecule type" value="Genomic_DNA"/>
</dbReference>
<gene>
    <name evidence="2" type="ORF">HA51_04235</name>
</gene>